<dbReference type="AlphaFoldDB" id="A0A2K8UED7"/>
<dbReference type="Pfam" id="PF13649">
    <property type="entry name" value="Methyltransf_25"/>
    <property type="match status" value="1"/>
</dbReference>
<dbReference type="Proteomes" id="UP000232638">
    <property type="component" value="Chromosome"/>
</dbReference>
<dbReference type="PANTHER" id="PTHR44068">
    <property type="entry name" value="ZGC:194242"/>
    <property type="match status" value="1"/>
</dbReference>
<evidence type="ECO:0000313" key="2">
    <source>
        <dbReference type="EMBL" id="AUB83857.1"/>
    </source>
</evidence>
<dbReference type="EMBL" id="CP020370">
    <property type="protein sequence ID" value="AUB83857.1"/>
    <property type="molecule type" value="Genomic_DNA"/>
</dbReference>
<accession>A0A2K8UED7</accession>
<dbReference type="KEGG" id="tsy:THSYN_24870"/>
<dbReference type="OrthoDB" id="323463at2"/>
<dbReference type="InterPro" id="IPR041698">
    <property type="entry name" value="Methyltransf_25"/>
</dbReference>
<gene>
    <name evidence="2" type="ORF">THSYN_24870</name>
</gene>
<feature type="domain" description="Methyltransferase" evidence="1">
    <location>
        <begin position="59"/>
        <end position="151"/>
    </location>
</feature>
<evidence type="ECO:0000259" key="1">
    <source>
        <dbReference type="Pfam" id="PF13649"/>
    </source>
</evidence>
<dbReference type="Gene3D" id="3.40.50.150">
    <property type="entry name" value="Vaccinia Virus protein VP39"/>
    <property type="match status" value="1"/>
</dbReference>
<dbReference type="RefSeq" id="WP_100921531.1">
    <property type="nucleotide sequence ID" value="NZ_CP020370.1"/>
</dbReference>
<protein>
    <recommendedName>
        <fullName evidence="1">Methyltransferase domain-containing protein</fullName>
    </recommendedName>
</protein>
<keyword evidence="3" id="KW-1185">Reference proteome</keyword>
<dbReference type="InterPro" id="IPR050447">
    <property type="entry name" value="Erg6_SMT_methyltransf"/>
</dbReference>
<dbReference type="InterPro" id="IPR029063">
    <property type="entry name" value="SAM-dependent_MTases_sf"/>
</dbReference>
<sequence>MSEAKDAVHAFWDQAACGEALYLADVDRAGYLAQAQTRYRLEPYIRDFAGFEAARGLRVLEIGVGLGADHQEFAAAGADLWGIDLTERAVAHTRRRLAAFGLASRLAVGDAENLEFPAETFDLVYSWGVLHHSPDTPKAIAEVWRVLKPGGCARIMIYHRWSLVGLMLWARYALLGLRPWLSLTEVYARYLESPGTKAYSVREARALCADFREVRIATVLTHGDLLESDAGQRHRGALLTLARKVWPRGLIRRLWPNAGLFMLIEARK</sequence>
<dbReference type="SUPFAM" id="SSF53335">
    <property type="entry name" value="S-adenosyl-L-methionine-dependent methyltransferases"/>
    <property type="match status" value="1"/>
</dbReference>
<dbReference type="PANTHER" id="PTHR44068:SF11">
    <property type="entry name" value="GERANYL DIPHOSPHATE 2-C-METHYLTRANSFERASE"/>
    <property type="match status" value="1"/>
</dbReference>
<name>A0A2K8UED7_9GAMM</name>
<proteinExistence type="predicted"/>
<evidence type="ECO:0000313" key="3">
    <source>
        <dbReference type="Proteomes" id="UP000232638"/>
    </source>
</evidence>
<reference evidence="2 3" key="1">
    <citation type="submission" date="2017-03" db="EMBL/GenBank/DDBJ databases">
        <title>Complete genome sequence of Candidatus 'Thiodictyon syntrophicum' sp. nov. strain Cad16T, a photolithoautotroph purple sulfur bacterium isolated from an alpine meromictic lake.</title>
        <authorList>
            <person name="Luedin S.M."/>
            <person name="Pothier J.F."/>
            <person name="Danza F."/>
            <person name="Storelli N."/>
            <person name="Wittwer M."/>
            <person name="Tonolla M."/>
        </authorList>
    </citation>
    <scope>NUCLEOTIDE SEQUENCE [LARGE SCALE GENOMIC DNA]</scope>
    <source>
        <strain evidence="2 3">Cad16T</strain>
    </source>
</reference>
<organism evidence="2 3">
    <name type="scientific">Candidatus Thiodictyon syntrophicum</name>
    <dbReference type="NCBI Taxonomy" id="1166950"/>
    <lineage>
        <taxon>Bacteria</taxon>
        <taxon>Pseudomonadati</taxon>
        <taxon>Pseudomonadota</taxon>
        <taxon>Gammaproteobacteria</taxon>
        <taxon>Chromatiales</taxon>
        <taxon>Chromatiaceae</taxon>
        <taxon>Thiodictyon</taxon>
    </lineage>
</organism>
<dbReference type="CDD" id="cd02440">
    <property type="entry name" value="AdoMet_MTases"/>
    <property type="match status" value="1"/>
</dbReference>